<organism evidence="2 3">
    <name type="scientific">Halolamina salifodinae</name>
    <dbReference type="NCBI Taxonomy" id="1202767"/>
    <lineage>
        <taxon>Archaea</taxon>
        <taxon>Methanobacteriati</taxon>
        <taxon>Methanobacteriota</taxon>
        <taxon>Stenosarchaea group</taxon>
        <taxon>Halobacteria</taxon>
        <taxon>Halobacteriales</taxon>
        <taxon>Haloferacaceae</taxon>
    </lineage>
</organism>
<proteinExistence type="predicted"/>
<sequence length="58" mass="5753">MSGRSTDSTGLFLIGLVVAAVALVGTTLLGWEFGAPSGPVPVALGVACVVLAVVSRLR</sequence>
<comment type="caution">
    <text evidence="2">The sequence shown here is derived from an EMBL/GenBank/DDBJ whole genome shotgun (WGS) entry which is preliminary data.</text>
</comment>
<gene>
    <name evidence="2" type="ORF">J2753_002121</name>
</gene>
<dbReference type="EMBL" id="JAGGLC010000004">
    <property type="protein sequence ID" value="MBP1987620.1"/>
    <property type="molecule type" value="Genomic_DNA"/>
</dbReference>
<accession>A0A8T4GYX5</accession>
<name>A0A8T4GYX5_9EURY</name>
<dbReference type="RefSeq" id="WP_209491985.1">
    <property type="nucleotide sequence ID" value="NZ_JAGGLC010000004.1"/>
</dbReference>
<feature type="transmembrane region" description="Helical" evidence="1">
    <location>
        <begin position="37"/>
        <end position="57"/>
    </location>
</feature>
<keyword evidence="1" id="KW-0812">Transmembrane</keyword>
<evidence type="ECO:0000313" key="3">
    <source>
        <dbReference type="Proteomes" id="UP000823736"/>
    </source>
</evidence>
<evidence type="ECO:0008006" key="4">
    <source>
        <dbReference type="Google" id="ProtNLM"/>
    </source>
</evidence>
<protein>
    <recommendedName>
        <fullName evidence="4">Multidrug transporter</fullName>
    </recommendedName>
</protein>
<evidence type="ECO:0000313" key="2">
    <source>
        <dbReference type="EMBL" id="MBP1987620.1"/>
    </source>
</evidence>
<dbReference type="AlphaFoldDB" id="A0A8T4GYX5"/>
<keyword evidence="1" id="KW-0472">Membrane</keyword>
<feature type="transmembrane region" description="Helical" evidence="1">
    <location>
        <begin position="12"/>
        <end position="31"/>
    </location>
</feature>
<reference evidence="2" key="1">
    <citation type="submission" date="2021-03" db="EMBL/GenBank/DDBJ databases">
        <title>Genomic Encyclopedia of Type Strains, Phase IV (KMG-IV): sequencing the most valuable type-strain genomes for metagenomic binning, comparative biology and taxonomic classification.</title>
        <authorList>
            <person name="Goeker M."/>
        </authorList>
    </citation>
    <scope>NUCLEOTIDE SEQUENCE</scope>
    <source>
        <strain evidence="2">DSM 26232</strain>
    </source>
</reference>
<dbReference type="Proteomes" id="UP000823736">
    <property type="component" value="Unassembled WGS sequence"/>
</dbReference>
<keyword evidence="3" id="KW-1185">Reference proteome</keyword>
<keyword evidence="1" id="KW-1133">Transmembrane helix</keyword>
<evidence type="ECO:0000256" key="1">
    <source>
        <dbReference type="SAM" id="Phobius"/>
    </source>
</evidence>